<evidence type="ECO:0000256" key="2">
    <source>
        <dbReference type="ARBA" id="ARBA00022448"/>
    </source>
</evidence>
<reference evidence="11" key="1">
    <citation type="submission" date="2019-09" db="EMBL/GenBank/DDBJ databases">
        <title>Characterisation of the sponge microbiome using genome-centric metagenomics.</title>
        <authorList>
            <person name="Engelberts J.P."/>
            <person name="Robbins S.J."/>
            <person name="De Goeij J.M."/>
            <person name="Aranda M."/>
            <person name="Bell S.C."/>
            <person name="Webster N.S."/>
        </authorList>
    </citation>
    <scope>NUCLEOTIDE SEQUENCE</scope>
    <source>
        <strain evidence="11">SB0662_bin_9</strain>
    </source>
</reference>
<gene>
    <name evidence="11" type="ORF">F4Y08_07380</name>
</gene>
<protein>
    <submittedName>
        <fullName evidence="11">TRAP transporter small permease subunit</fullName>
    </submittedName>
</protein>
<evidence type="ECO:0000256" key="1">
    <source>
        <dbReference type="ARBA" id="ARBA00004429"/>
    </source>
</evidence>
<dbReference type="InterPro" id="IPR007387">
    <property type="entry name" value="TRAP_DctQ"/>
</dbReference>
<proteinExistence type="inferred from homology"/>
<dbReference type="PANTHER" id="PTHR35011">
    <property type="entry name" value="2,3-DIKETO-L-GULONATE TRAP TRANSPORTER SMALL PERMEASE PROTEIN YIAM"/>
    <property type="match status" value="1"/>
</dbReference>
<dbReference type="EMBL" id="VXPY01000051">
    <property type="protein sequence ID" value="MYD90148.1"/>
    <property type="molecule type" value="Genomic_DNA"/>
</dbReference>
<sequence length="224" mass="25285">MPITRRFSKTVDAISDFVGEIAVYLVLITVVIGVYNVGARFIGRYLGLQLSSNRFIELQWYLFSLVFFLGFAYIMQHGINVRVDFIYSKWSLKRRAKLDFWLNWIMILPFCAIGVIETWNPLLTSWGLDASGHWCFAGSGPAAPGQLILYFVDFLDLRGGYCGEISPDPDGLNRAPIKSFILLAFALLALQVLAEQAKLFRVLRHGEDVAGEDLQEAEAPLRLE</sequence>
<evidence type="ECO:0000256" key="5">
    <source>
        <dbReference type="ARBA" id="ARBA00022692"/>
    </source>
</evidence>
<keyword evidence="6 9" id="KW-1133">Transmembrane helix</keyword>
<keyword evidence="5 9" id="KW-0812">Transmembrane</keyword>
<keyword evidence="3" id="KW-1003">Cell membrane</keyword>
<keyword evidence="7 9" id="KW-0472">Membrane</keyword>
<dbReference type="GO" id="GO:0005886">
    <property type="term" value="C:plasma membrane"/>
    <property type="evidence" value="ECO:0007669"/>
    <property type="project" value="UniProtKB-SubCell"/>
</dbReference>
<dbReference type="AlphaFoldDB" id="A0A6B1DS80"/>
<feature type="transmembrane region" description="Helical" evidence="9">
    <location>
        <begin position="100"/>
        <end position="119"/>
    </location>
</feature>
<evidence type="ECO:0000256" key="6">
    <source>
        <dbReference type="ARBA" id="ARBA00022989"/>
    </source>
</evidence>
<comment type="similarity">
    <text evidence="8">Belongs to the TRAP transporter small permease family.</text>
</comment>
<comment type="subcellular location">
    <subcellularLocation>
        <location evidence="1">Cell inner membrane</location>
        <topology evidence="1">Multi-pass membrane protein</topology>
    </subcellularLocation>
</comment>
<evidence type="ECO:0000256" key="8">
    <source>
        <dbReference type="ARBA" id="ARBA00038436"/>
    </source>
</evidence>
<keyword evidence="2" id="KW-0813">Transport</keyword>
<name>A0A6B1DS80_9CHLR</name>
<organism evidence="11">
    <name type="scientific">Caldilineaceae bacterium SB0662_bin_9</name>
    <dbReference type="NCBI Taxonomy" id="2605258"/>
    <lineage>
        <taxon>Bacteria</taxon>
        <taxon>Bacillati</taxon>
        <taxon>Chloroflexota</taxon>
        <taxon>Caldilineae</taxon>
        <taxon>Caldilineales</taxon>
        <taxon>Caldilineaceae</taxon>
    </lineage>
</organism>
<evidence type="ECO:0000256" key="7">
    <source>
        <dbReference type="ARBA" id="ARBA00023136"/>
    </source>
</evidence>
<evidence type="ECO:0000256" key="9">
    <source>
        <dbReference type="SAM" id="Phobius"/>
    </source>
</evidence>
<feature type="transmembrane region" description="Helical" evidence="9">
    <location>
        <begin position="175"/>
        <end position="194"/>
    </location>
</feature>
<evidence type="ECO:0000313" key="11">
    <source>
        <dbReference type="EMBL" id="MYD90148.1"/>
    </source>
</evidence>
<feature type="transmembrane region" description="Helical" evidence="9">
    <location>
        <begin position="58"/>
        <end position="79"/>
    </location>
</feature>
<keyword evidence="4" id="KW-0997">Cell inner membrane</keyword>
<accession>A0A6B1DS80</accession>
<evidence type="ECO:0000256" key="3">
    <source>
        <dbReference type="ARBA" id="ARBA00022475"/>
    </source>
</evidence>
<comment type="caution">
    <text evidence="11">The sequence shown here is derived from an EMBL/GenBank/DDBJ whole genome shotgun (WGS) entry which is preliminary data.</text>
</comment>
<dbReference type="Pfam" id="PF04290">
    <property type="entry name" value="DctQ"/>
    <property type="match status" value="1"/>
</dbReference>
<feature type="domain" description="Tripartite ATP-independent periplasmic transporters DctQ component" evidence="10">
    <location>
        <begin position="39"/>
        <end position="119"/>
    </location>
</feature>
<dbReference type="InterPro" id="IPR055348">
    <property type="entry name" value="DctQ"/>
</dbReference>
<dbReference type="PANTHER" id="PTHR35011:SF4">
    <property type="entry name" value="SLL1102 PROTEIN"/>
    <property type="match status" value="1"/>
</dbReference>
<feature type="transmembrane region" description="Helical" evidence="9">
    <location>
        <begin position="21"/>
        <end position="38"/>
    </location>
</feature>
<evidence type="ECO:0000259" key="10">
    <source>
        <dbReference type="Pfam" id="PF04290"/>
    </source>
</evidence>
<evidence type="ECO:0000256" key="4">
    <source>
        <dbReference type="ARBA" id="ARBA00022519"/>
    </source>
</evidence>